<proteinExistence type="predicted"/>
<dbReference type="EMBL" id="JBJUIK010000013">
    <property type="protein sequence ID" value="KAL3506120.1"/>
    <property type="molecule type" value="Genomic_DNA"/>
</dbReference>
<organism evidence="2 3">
    <name type="scientific">Cinchona calisaya</name>
    <dbReference type="NCBI Taxonomy" id="153742"/>
    <lineage>
        <taxon>Eukaryota</taxon>
        <taxon>Viridiplantae</taxon>
        <taxon>Streptophyta</taxon>
        <taxon>Embryophyta</taxon>
        <taxon>Tracheophyta</taxon>
        <taxon>Spermatophyta</taxon>
        <taxon>Magnoliopsida</taxon>
        <taxon>eudicotyledons</taxon>
        <taxon>Gunneridae</taxon>
        <taxon>Pentapetalae</taxon>
        <taxon>asterids</taxon>
        <taxon>lamiids</taxon>
        <taxon>Gentianales</taxon>
        <taxon>Rubiaceae</taxon>
        <taxon>Cinchonoideae</taxon>
        <taxon>Cinchoneae</taxon>
        <taxon>Cinchona</taxon>
    </lineage>
</organism>
<evidence type="ECO:0000313" key="3">
    <source>
        <dbReference type="Proteomes" id="UP001630127"/>
    </source>
</evidence>
<gene>
    <name evidence="2" type="ORF">ACH5RR_031502</name>
</gene>
<dbReference type="Proteomes" id="UP001630127">
    <property type="component" value="Unassembled WGS sequence"/>
</dbReference>
<feature type="region of interest" description="Disordered" evidence="1">
    <location>
        <begin position="1"/>
        <end position="69"/>
    </location>
</feature>
<comment type="caution">
    <text evidence="2">The sequence shown here is derived from an EMBL/GenBank/DDBJ whole genome shotgun (WGS) entry which is preliminary data.</text>
</comment>
<name>A0ABD2YFF3_9GENT</name>
<sequence>MAGPIGGSDDDADDPDDDLQANDGPYAGSGDIGALSANAPDSLDDGGCADFSGDIDGGLTSDGSGRADE</sequence>
<evidence type="ECO:0000313" key="2">
    <source>
        <dbReference type="EMBL" id="KAL3506120.1"/>
    </source>
</evidence>
<evidence type="ECO:0000256" key="1">
    <source>
        <dbReference type="SAM" id="MobiDB-lite"/>
    </source>
</evidence>
<reference evidence="2 3" key="1">
    <citation type="submission" date="2024-11" db="EMBL/GenBank/DDBJ databases">
        <title>A near-complete genome assembly of Cinchona calisaya.</title>
        <authorList>
            <person name="Lian D.C."/>
            <person name="Zhao X.W."/>
            <person name="Wei L."/>
        </authorList>
    </citation>
    <scope>NUCLEOTIDE SEQUENCE [LARGE SCALE GENOMIC DNA]</scope>
    <source>
        <tissue evidence="2">Nenye</tissue>
    </source>
</reference>
<dbReference type="AlphaFoldDB" id="A0ABD2YFF3"/>
<keyword evidence="3" id="KW-1185">Reference proteome</keyword>
<feature type="compositionally biased region" description="Acidic residues" evidence="1">
    <location>
        <begin position="8"/>
        <end position="20"/>
    </location>
</feature>
<protein>
    <submittedName>
        <fullName evidence="2">Uncharacterized protein</fullName>
    </submittedName>
</protein>
<accession>A0ABD2YFF3</accession>